<protein>
    <submittedName>
        <fullName evidence="7">TetR family transcriptional regulator</fullName>
    </submittedName>
</protein>
<dbReference type="Pfam" id="PF00440">
    <property type="entry name" value="TetR_N"/>
    <property type="match status" value="1"/>
</dbReference>
<comment type="caution">
    <text evidence="7">The sequence shown here is derived from an EMBL/GenBank/DDBJ whole genome shotgun (WGS) entry which is preliminary data.</text>
</comment>
<dbReference type="PANTHER" id="PTHR30055">
    <property type="entry name" value="HTH-TYPE TRANSCRIPTIONAL REGULATOR RUTR"/>
    <property type="match status" value="1"/>
</dbReference>
<dbReference type="PROSITE" id="PS50977">
    <property type="entry name" value="HTH_TETR_2"/>
    <property type="match status" value="1"/>
</dbReference>
<organism evidence="7 8">
    <name type="scientific">Streptomyces varsoviensis</name>
    <dbReference type="NCBI Taxonomy" id="67373"/>
    <lineage>
        <taxon>Bacteria</taxon>
        <taxon>Bacillati</taxon>
        <taxon>Actinomycetota</taxon>
        <taxon>Actinomycetes</taxon>
        <taxon>Kitasatosporales</taxon>
        <taxon>Streptomycetaceae</taxon>
        <taxon>Streptomyces</taxon>
    </lineage>
</organism>
<dbReference type="InterPro" id="IPR009057">
    <property type="entry name" value="Homeodomain-like_sf"/>
</dbReference>
<dbReference type="InterPro" id="IPR001647">
    <property type="entry name" value="HTH_TetR"/>
</dbReference>
<dbReference type="Pfam" id="PF21597">
    <property type="entry name" value="TetR_C_43"/>
    <property type="match status" value="1"/>
</dbReference>
<name>A0ABR5J564_9ACTN</name>
<feature type="region of interest" description="Disordered" evidence="5">
    <location>
        <begin position="248"/>
        <end position="280"/>
    </location>
</feature>
<dbReference type="InterPro" id="IPR049445">
    <property type="entry name" value="TetR_SbtR-like_C"/>
</dbReference>
<dbReference type="InterPro" id="IPR050109">
    <property type="entry name" value="HTH-type_TetR-like_transc_reg"/>
</dbReference>
<accession>A0ABR5J564</accession>
<evidence type="ECO:0000256" key="1">
    <source>
        <dbReference type="ARBA" id="ARBA00023015"/>
    </source>
</evidence>
<feature type="DNA-binding region" description="H-T-H motif" evidence="4">
    <location>
        <begin position="36"/>
        <end position="55"/>
    </location>
</feature>
<gene>
    <name evidence="7" type="ORF">ADK38_19390</name>
</gene>
<evidence type="ECO:0000313" key="8">
    <source>
        <dbReference type="Proteomes" id="UP000037020"/>
    </source>
</evidence>
<evidence type="ECO:0000256" key="2">
    <source>
        <dbReference type="ARBA" id="ARBA00023125"/>
    </source>
</evidence>
<dbReference type="Gene3D" id="1.10.357.10">
    <property type="entry name" value="Tetracycline Repressor, domain 2"/>
    <property type="match status" value="1"/>
</dbReference>
<dbReference type="PANTHER" id="PTHR30055:SF234">
    <property type="entry name" value="HTH-TYPE TRANSCRIPTIONAL REGULATOR BETI"/>
    <property type="match status" value="1"/>
</dbReference>
<dbReference type="SUPFAM" id="SSF46689">
    <property type="entry name" value="Homeodomain-like"/>
    <property type="match status" value="1"/>
</dbReference>
<evidence type="ECO:0000256" key="3">
    <source>
        <dbReference type="ARBA" id="ARBA00023163"/>
    </source>
</evidence>
<dbReference type="InterPro" id="IPR036271">
    <property type="entry name" value="Tet_transcr_reg_TetR-rel_C_sf"/>
</dbReference>
<dbReference type="EMBL" id="LGUT01001653">
    <property type="protein sequence ID" value="KOG88507.1"/>
    <property type="molecule type" value="Genomic_DNA"/>
</dbReference>
<dbReference type="SUPFAM" id="SSF48498">
    <property type="entry name" value="Tetracyclin repressor-like, C-terminal domain"/>
    <property type="match status" value="1"/>
</dbReference>
<dbReference type="RefSeq" id="WP_048831786.1">
    <property type="nucleotide sequence ID" value="NZ_JBIRHZ010000003.1"/>
</dbReference>
<evidence type="ECO:0000256" key="4">
    <source>
        <dbReference type="PROSITE-ProRule" id="PRU00335"/>
    </source>
</evidence>
<keyword evidence="2 4" id="KW-0238">DNA-binding</keyword>
<dbReference type="Proteomes" id="UP000037020">
    <property type="component" value="Unassembled WGS sequence"/>
</dbReference>
<proteinExistence type="predicted"/>
<feature type="domain" description="HTH tetR-type" evidence="6">
    <location>
        <begin position="14"/>
        <end position="73"/>
    </location>
</feature>
<evidence type="ECO:0000313" key="7">
    <source>
        <dbReference type="EMBL" id="KOG88507.1"/>
    </source>
</evidence>
<keyword evidence="1" id="KW-0805">Transcription regulation</keyword>
<evidence type="ECO:0000259" key="6">
    <source>
        <dbReference type="PROSITE" id="PS50977"/>
    </source>
</evidence>
<sequence length="280" mass="29917">MTETVAAPSRADARRNRALVLTAARSAFAERGMDVPLGEIARRAGVGAGTVYRHFPSKEALFEAAVVDRIRLFVDTARELADVPDPGPVFFRFLASVVRLTARNKALCDALEAGGEQRFGASAGLLRDFTAALRILLTRAQEAGCVRRDVDIADVRALLLACLSMERRSGPDAVPGRGVALVCDSLRPGQHVTKLPVADERKARKDRNGRSVRNETGCAACGTPVTAARTGRPARYCGGACRQKAHRERARARSRDDASAAGRAPVAALTRPPTDGPWPG</sequence>
<dbReference type="PRINTS" id="PR00455">
    <property type="entry name" value="HTHTETR"/>
</dbReference>
<keyword evidence="3" id="KW-0804">Transcription</keyword>
<reference evidence="7 8" key="1">
    <citation type="submission" date="2015-07" db="EMBL/GenBank/DDBJ databases">
        <authorList>
            <person name="Ju K.-S."/>
            <person name="Doroghazi J.R."/>
            <person name="Metcalf W.W."/>
        </authorList>
    </citation>
    <scope>NUCLEOTIDE SEQUENCE [LARGE SCALE GENOMIC DNA]</scope>
    <source>
        <strain evidence="7 8">NRRL B-3589</strain>
    </source>
</reference>
<keyword evidence="8" id="KW-1185">Reference proteome</keyword>
<evidence type="ECO:0000256" key="5">
    <source>
        <dbReference type="SAM" id="MobiDB-lite"/>
    </source>
</evidence>